<proteinExistence type="predicted"/>
<dbReference type="AlphaFoldDB" id="A0A6H1P791"/>
<protein>
    <submittedName>
        <fullName evidence="1">Uncharacterized protein</fullName>
    </submittedName>
</protein>
<dbReference type="EMBL" id="CP051128">
    <property type="protein sequence ID" value="QIZ09141.1"/>
    <property type="molecule type" value="Genomic_DNA"/>
</dbReference>
<name>A0A6H1P791_PRIMG</name>
<accession>A0A6H1P791</accession>
<reference evidence="1 2" key="1">
    <citation type="submission" date="2020-04" db="EMBL/GenBank/DDBJ databases">
        <title>Genome-Wide Identification of 5-Methylcytosine Sites in Bacterial Genomes By High-Throughput Sequencing of MspJI Restriction Fragments.</title>
        <authorList>
            <person name="Wu V."/>
        </authorList>
    </citation>
    <scope>NUCLEOTIDE SEQUENCE [LARGE SCALE GENOMIC DNA]</scope>
    <source>
        <strain evidence="1 2">S2</strain>
    </source>
</reference>
<evidence type="ECO:0000313" key="1">
    <source>
        <dbReference type="EMBL" id="QIZ09141.1"/>
    </source>
</evidence>
<sequence>MNSIKSLDIFEQLKQQGKGYYIITDSANPTKIHHVTCSFVSSNNFKIQVIDEDDFHCSNQ</sequence>
<evidence type="ECO:0000313" key="2">
    <source>
        <dbReference type="Proteomes" id="UP000501868"/>
    </source>
</evidence>
<organism evidence="1 2">
    <name type="scientific">Priestia megaterium</name>
    <name type="common">Bacillus megaterium</name>
    <dbReference type="NCBI Taxonomy" id="1404"/>
    <lineage>
        <taxon>Bacteria</taxon>
        <taxon>Bacillati</taxon>
        <taxon>Bacillota</taxon>
        <taxon>Bacilli</taxon>
        <taxon>Bacillales</taxon>
        <taxon>Bacillaceae</taxon>
        <taxon>Priestia</taxon>
    </lineage>
</organism>
<dbReference type="Proteomes" id="UP000501868">
    <property type="component" value="Chromosome"/>
</dbReference>
<reference evidence="1 2" key="2">
    <citation type="submission" date="2020-04" db="EMBL/GenBank/DDBJ databases">
        <authorList>
            <person name="Fomenkov A."/>
            <person name="Anton B.P."/>
            <person name="Roberts R.J."/>
        </authorList>
    </citation>
    <scope>NUCLEOTIDE SEQUENCE [LARGE SCALE GENOMIC DNA]</scope>
    <source>
        <strain evidence="1 2">S2</strain>
    </source>
</reference>
<gene>
    <name evidence="1" type="ORF">HFZ78_22525</name>
</gene>